<dbReference type="AlphaFoldDB" id="A0A6C0LVC0"/>
<protein>
    <submittedName>
        <fullName evidence="2">Uncharacterized protein</fullName>
    </submittedName>
</protein>
<proteinExistence type="predicted"/>
<sequence>MTCNTKNILVISTITVVVTVSILLFAIWFFVLRTTNSHNDTTPTGDCSTFAGVWYKEDGDDKSGYAIFSIGVCTSEETGEPQPFVDTDGGQWPLCGTLFVNNIKSSFVNGTEIYCSDCKFRTNDTCGIEMRSPCLAKFAKQDLNFIFAGKNDKGWIISDDGNTISTKYGEYKAISPGQFPNKYIKGGNTPVVDTCNKAVLTEIGCNHNGDSWTSCPNSRTGCCCTNDGNISCCEAQASQRNSILEFLGLEPKFP</sequence>
<evidence type="ECO:0000256" key="1">
    <source>
        <dbReference type="SAM" id="Phobius"/>
    </source>
</evidence>
<keyword evidence="1" id="KW-1133">Transmembrane helix</keyword>
<dbReference type="EMBL" id="MN740565">
    <property type="protein sequence ID" value="QHU33938.1"/>
    <property type="molecule type" value="Genomic_DNA"/>
</dbReference>
<accession>A0A6C0LVC0</accession>
<keyword evidence="1" id="KW-0812">Transmembrane</keyword>
<feature type="transmembrane region" description="Helical" evidence="1">
    <location>
        <begin position="7"/>
        <end position="31"/>
    </location>
</feature>
<reference evidence="2" key="1">
    <citation type="journal article" date="2020" name="Nature">
        <title>Giant virus diversity and host interactions through global metagenomics.</title>
        <authorList>
            <person name="Schulz F."/>
            <person name="Roux S."/>
            <person name="Paez-Espino D."/>
            <person name="Jungbluth S."/>
            <person name="Walsh D.A."/>
            <person name="Denef V.J."/>
            <person name="McMahon K.D."/>
            <person name="Konstantinidis K.T."/>
            <person name="Eloe-Fadrosh E.A."/>
            <person name="Kyrpides N.C."/>
            <person name="Woyke T."/>
        </authorList>
    </citation>
    <scope>NUCLEOTIDE SEQUENCE</scope>
    <source>
        <strain evidence="2">GVMAG-S-1016704-142</strain>
    </source>
</reference>
<keyword evidence="1" id="KW-0472">Membrane</keyword>
<name>A0A6C0LVC0_9ZZZZ</name>
<organism evidence="2">
    <name type="scientific">viral metagenome</name>
    <dbReference type="NCBI Taxonomy" id="1070528"/>
    <lineage>
        <taxon>unclassified sequences</taxon>
        <taxon>metagenomes</taxon>
        <taxon>organismal metagenomes</taxon>
    </lineage>
</organism>
<evidence type="ECO:0000313" key="2">
    <source>
        <dbReference type="EMBL" id="QHU33938.1"/>
    </source>
</evidence>